<dbReference type="Pfam" id="PF08147">
    <property type="entry name" value="DBP10CT"/>
    <property type="match status" value="1"/>
</dbReference>
<dbReference type="InterPro" id="IPR012541">
    <property type="entry name" value="DBP10_C"/>
</dbReference>
<gene>
    <name evidence="3" type="ORF">DSTB1V02_LOCUS12841</name>
</gene>
<name>A0A7R9AFG6_9CRUS</name>
<dbReference type="AlphaFoldDB" id="A0A7R9AFG6"/>
<dbReference type="GO" id="GO:0005634">
    <property type="term" value="C:nucleus"/>
    <property type="evidence" value="ECO:0007669"/>
    <property type="project" value="InterPro"/>
</dbReference>
<feature type="domain" description="DBP10 C-terminal" evidence="2">
    <location>
        <begin position="236"/>
        <end position="296"/>
    </location>
</feature>
<proteinExistence type="predicted"/>
<evidence type="ECO:0000313" key="3">
    <source>
        <dbReference type="EMBL" id="CAD7253091.1"/>
    </source>
</evidence>
<feature type="compositionally biased region" description="Basic residues" evidence="1">
    <location>
        <begin position="337"/>
        <end position="346"/>
    </location>
</feature>
<dbReference type="GO" id="GO:0005524">
    <property type="term" value="F:ATP binding"/>
    <property type="evidence" value="ECO:0007669"/>
    <property type="project" value="InterPro"/>
</dbReference>
<dbReference type="GO" id="GO:0003723">
    <property type="term" value="F:RNA binding"/>
    <property type="evidence" value="ECO:0007669"/>
    <property type="project" value="InterPro"/>
</dbReference>
<dbReference type="Proteomes" id="UP000677054">
    <property type="component" value="Unassembled WGS sequence"/>
</dbReference>
<dbReference type="SMART" id="SM01123">
    <property type="entry name" value="DBP10CT"/>
    <property type="match status" value="1"/>
</dbReference>
<dbReference type="OrthoDB" id="10261375at2759"/>
<keyword evidence="4" id="KW-1185">Reference proteome</keyword>
<sequence length="393" mass="45988">MYISDLAWIFVQRSMQTVVENAMKKYLRTKPKPSQESVRRSKKVSDIQSQLLPQPLFASHIRIDRSEQERRNLLLGMRAYKPKSTIFEIGLNRSRSKISNTQPLVMMREKRLQDDSLISKFQSRHKSSDDKEDFLHHAHPATSELKKNEEGLVDGHEEDLEDCHEEDLEETFTDMIISKKPNTFFVPRVKAKRRKKPQSLDKEHFIHYSAPDSHSEQGLGVERTVFEREAKAAVLDFTMDDDEAMQRQKNSYKWDRKRKKFIKGGQEPKGKKIKSESGAWVSASYKGDRYEKWKKHHKVEQTEEDDDDEGMENLGRGRNKGRKTRAFTVLGQGGRGGHLRGRGRGRVRGERGVQGTRRELKTMDEIVKGRKLKKKREVLMSRRKTKKRQQRSR</sequence>
<evidence type="ECO:0000256" key="1">
    <source>
        <dbReference type="SAM" id="MobiDB-lite"/>
    </source>
</evidence>
<feature type="compositionally biased region" description="Basic residues" evidence="1">
    <location>
        <begin position="369"/>
        <end position="393"/>
    </location>
</feature>
<dbReference type="EMBL" id="LR904786">
    <property type="protein sequence ID" value="CAD7253091.1"/>
    <property type="molecule type" value="Genomic_DNA"/>
</dbReference>
<feature type="compositionally biased region" description="Basic and acidic residues" evidence="1">
    <location>
        <begin position="347"/>
        <end position="368"/>
    </location>
</feature>
<evidence type="ECO:0000313" key="4">
    <source>
        <dbReference type="Proteomes" id="UP000677054"/>
    </source>
</evidence>
<protein>
    <recommendedName>
        <fullName evidence="2">DBP10 C-terminal domain-containing protein</fullName>
    </recommendedName>
</protein>
<reference evidence="3" key="1">
    <citation type="submission" date="2020-11" db="EMBL/GenBank/DDBJ databases">
        <authorList>
            <person name="Tran Van P."/>
        </authorList>
    </citation>
    <scope>NUCLEOTIDE SEQUENCE</scope>
</reference>
<organism evidence="3">
    <name type="scientific">Darwinula stevensoni</name>
    <dbReference type="NCBI Taxonomy" id="69355"/>
    <lineage>
        <taxon>Eukaryota</taxon>
        <taxon>Metazoa</taxon>
        <taxon>Ecdysozoa</taxon>
        <taxon>Arthropoda</taxon>
        <taxon>Crustacea</taxon>
        <taxon>Oligostraca</taxon>
        <taxon>Ostracoda</taxon>
        <taxon>Podocopa</taxon>
        <taxon>Podocopida</taxon>
        <taxon>Darwinulocopina</taxon>
        <taxon>Darwinuloidea</taxon>
        <taxon>Darwinulidae</taxon>
        <taxon>Darwinula</taxon>
    </lineage>
</organism>
<accession>A0A7R9AFG6</accession>
<feature type="region of interest" description="Disordered" evidence="1">
    <location>
        <begin position="296"/>
        <end position="393"/>
    </location>
</feature>
<dbReference type="EMBL" id="CAJPEV010005269">
    <property type="protein sequence ID" value="CAG0902961.1"/>
    <property type="molecule type" value="Genomic_DNA"/>
</dbReference>
<dbReference type="GO" id="GO:0003724">
    <property type="term" value="F:RNA helicase activity"/>
    <property type="evidence" value="ECO:0007669"/>
    <property type="project" value="InterPro"/>
</dbReference>
<feature type="compositionally biased region" description="Acidic residues" evidence="1">
    <location>
        <begin position="302"/>
        <end position="311"/>
    </location>
</feature>
<evidence type="ECO:0000259" key="2">
    <source>
        <dbReference type="SMART" id="SM01123"/>
    </source>
</evidence>